<keyword evidence="2" id="KW-1185">Reference proteome</keyword>
<organism evidence="1 2">
    <name type="scientific">Pullulanibacillus pueri</name>
    <dbReference type="NCBI Taxonomy" id="1437324"/>
    <lineage>
        <taxon>Bacteria</taxon>
        <taxon>Bacillati</taxon>
        <taxon>Bacillota</taxon>
        <taxon>Bacilli</taxon>
        <taxon>Bacillales</taxon>
        <taxon>Sporolactobacillaceae</taxon>
        <taxon>Pullulanibacillus</taxon>
    </lineage>
</organism>
<evidence type="ECO:0000313" key="2">
    <source>
        <dbReference type="Proteomes" id="UP000656813"/>
    </source>
</evidence>
<comment type="caution">
    <text evidence="1">The sequence shown here is derived from an EMBL/GenBank/DDBJ whole genome shotgun (WGS) entry which is preliminary data.</text>
</comment>
<dbReference type="AlphaFoldDB" id="A0A8J3EL60"/>
<evidence type="ECO:0000313" key="1">
    <source>
        <dbReference type="EMBL" id="GGH77679.1"/>
    </source>
</evidence>
<reference evidence="1" key="1">
    <citation type="journal article" date="2014" name="Int. J. Syst. Evol. Microbiol.">
        <title>Complete genome sequence of Corynebacterium casei LMG S-19264T (=DSM 44701T), isolated from a smear-ripened cheese.</title>
        <authorList>
            <consortium name="US DOE Joint Genome Institute (JGI-PGF)"/>
            <person name="Walter F."/>
            <person name="Albersmeier A."/>
            <person name="Kalinowski J."/>
            <person name="Ruckert C."/>
        </authorList>
    </citation>
    <scope>NUCLEOTIDE SEQUENCE</scope>
    <source>
        <strain evidence="1">CGMCC 1.12777</strain>
    </source>
</reference>
<reference evidence="1" key="2">
    <citation type="submission" date="2020-09" db="EMBL/GenBank/DDBJ databases">
        <authorList>
            <person name="Sun Q."/>
            <person name="Zhou Y."/>
        </authorList>
    </citation>
    <scope>NUCLEOTIDE SEQUENCE</scope>
    <source>
        <strain evidence="1">CGMCC 1.12777</strain>
    </source>
</reference>
<protein>
    <submittedName>
        <fullName evidence="1">Uncharacterized protein</fullName>
    </submittedName>
</protein>
<dbReference type="EMBL" id="BMFV01000005">
    <property type="protein sequence ID" value="GGH77679.1"/>
    <property type="molecule type" value="Genomic_DNA"/>
</dbReference>
<name>A0A8J3EL60_9BACL</name>
<gene>
    <name evidence="1" type="ORF">GCM10007096_09930</name>
</gene>
<dbReference type="Proteomes" id="UP000656813">
    <property type="component" value="Unassembled WGS sequence"/>
</dbReference>
<accession>A0A8J3EL60</accession>
<sequence length="77" mass="8801">MTFELLFLALLRLEHLYNGVAGFQGIQTKNSLSLRLLDKLRRQFLGTILAALREVSLALSPLKSPYFDDALRFLLHL</sequence>
<proteinExistence type="predicted"/>